<comment type="subunit">
    <text evidence="9">Homodimer, forms a heterotetramer with a Cas1 homodimer.</text>
</comment>
<sequence>MADDPVWCVVMFDLPVATKKQRKEATRFRHLLLDEGFWMLQYSVYVRYSPTVAGEPRRVGSIKHNLPRGGEVRMLYVTDHEWSRTLCFRNEEPVEAESEPQQLMIF</sequence>
<evidence type="ECO:0000256" key="5">
    <source>
        <dbReference type="ARBA" id="ARBA00022759"/>
    </source>
</evidence>
<dbReference type="InterPro" id="IPR019199">
    <property type="entry name" value="Virulence_VapD/CRISPR_Cas2"/>
</dbReference>
<evidence type="ECO:0000256" key="7">
    <source>
        <dbReference type="ARBA" id="ARBA00022842"/>
    </source>
</evidence>
<dbReference type="Proteomes" id="UP001289581">
    <property type="component" value="Unassembled WGS sequence"/>
</dbReference>
<organism evidence="10 11">
    <name type="scientific">Actinomyces oris</name>
    <dbReference type="NCBI Taxonomy" id="544580"/>
    <lineage>
        <taxon>Bacteria</taxon>
        <taxon>Bacillati</taxon>
        <taxon>Actinomycetota</taxon>
        <taxon>Actinomycetes</taxon>
        <taxon>Actinomycetales</taxon>
        <taxon>Actinomycetaceae</taxon>
        <taxon>Actinomyces</taxon>
    </lineage>
</organism>
<dbReference type="InterPro" id="IPR021127">
    <property type="entry name" value="CRISPR_associated_Cas2"/>
</dbReference>
<dbReference type="GO" id="GO:0046872">
    <property type="term" value="F:metal ion binding"/>
    <property type="evidence" value="ECO:0007669"/>
    <property type="project" value="UniProtKB-UniRule"/>
</dbReference>
<evidence type="ECO:0000256" key="3">
    <source>
        <dbReference type="ARBA" id="ARBA00022722"/>
    </source>
</evidence>
<comment type="similarity">
    <text evidence="2 9">Belongs to the CRISPR-associated endoribonuclease Cas2 protein family.</text>
</comment>
<dbReference type="EC" id="3.1.-.-" evidence="9"/>
<keyword evidence="11" id="KW-1185">Reference proteome</keyword>
<dbReference type="SUPFAM" id="SSF143430">
    <property type="entry name" value="TTP0101/SSO1404-like"/>
    <property type="match status" value="1"/>
</dbReference>
<evidence type="ECO:0000256" key="1">
    <source>
        <dbReference type="ARBA" id="ARBA00001946"/>
    </source>
</evidence>
<dbReference type="AlphaFoldDB" id="A0AAW9KRA4"/>
<evidence type="ECO:0000313" key="11">
    <source>
        <dbReference type="Proteomes" id="UP001289581"/>
    </source>
</evidence>
<reference evidence="10 11" key="1">
    <citation type="submission" date="2023-06" db="EMBL/GenBank/DDBJ databases">
        <title>Actinomyces orist ORNL 0101 HMT-893 genome.</title>
        <authorList>
            <person name="Johnston C.D."/>
            <person name="Chen T."/>
            <person name="Dewhirst F.E."/>
        </authorList>
    </citation>
    <scope>NUCLEOTIDE SEQUENCE [LARGE SCALE GENOMIC DNA]</scope>
    <source>
        <strain evidence="10 11">ORNL 0101</strain>
    </source>
</reference>
<keyword evidence="3 9" id="KW-0540">Nuclease</keyword>
<feature type="binding site" evidence="9">
    <location>
        <position position="13"/>
    </location>
    <ligand>
        <name>Mg(2+)</name>
        <dbReference type="ChEBI" id="CHEBI:18420"/>
        <note>catalytic</note>
    </ligand>
</feature>
<keyword evidence="7 9" id="KW-0460">Magnesium</keyword>
<gene>
    <name evidence="9 10" type="primary">cas2</name>
    <name evidence="10" type="ORF">QU665_07640</name>
</gene>
<keyword evidence="4 9" id="KW-0479">Metal-binding</keyword>
<dbReference type="NCBIfam" id="TIGR01573">
    <property type="entry name" value="cas2"/>
    <property type="match status" value="1"/>
</dbReference>
<evidence type="ECO:0000256" key="2">
    <source>
        <dbReference type="ARBA" id="ARBA00009959"/>
    </source>
</evidence>
<dbReference type="GO" id="GO:0051607">
    <property type="term" value="P:defense response to virus"/>
    <property type="evidence" value="ECO:0007669"/>
    <property type="project" value="UniProtKB-UniRule"/>
</dbReference>
<keyword evidence="8 9" id="KW-0051">Antiviral defense</keyword>
<evidence type="ECO:0000256" key="9">
    <source>
        <dbReference type="HAMAP-Rule" id="MF_01471"/>
    </source>
</evidence>
<comment type="caution">
    <text evidence="10">The sequence shown here is derived from an EMBL/GenBank/DDBJ whole genome shotgun (WGS) entry which is preliminary data.</text>
</comment>
<dbReference type="RefSeq" id="WP_075391737.1">
    <property type="nucleotide sequence ID" value="NZ_JAXBCZ010000001.1"/>
</dbReference>
<proteinExistence type="inferred from homology"/>
<evidence type="ECO:0000313" key="10">
    <source>
        <dbReference type="EMBL" id="MEA1304938.1"/>
    </source>
</evidence>
<evidence type="ECO:0000256" key="6">
    <source>
        <dbReference type="ARBA" id="ARBA00022801"/>
    </source>
</evidence>
<dbReference type="HAMAP" id="MF_01471">
    <property type="entry name" value="Cas2"/>
    <property type="match status" value="1"/>
</dbReference>
<dbReference type="GO" id="GO:0004521">
    <property type="term" value="F:RNA endonuclease activity"/>
    <property type="evidence" value="ECO:0007669"/>
    <property type="project" value="InterPro"/>
</dbReference>
<comment type="cofactor">
    <cofactor evidence="1 9">
        <name>Mg(2+)</name>
        <dbReference type="ChEBI" id="CHEBI:18420"/>
    </cofactor>
</comment>
<dbReference type="GO" id="GO:0043571">
    <property type="term" value="P:maintenance of CRISPR repeat elements"/>
    <property type="evidence" value="ECO:0007669"/>
    <property type="project" value="UniProtKB-UniRule"/>
</dbReference>
<evidence type="ECO:0000256" key="8">
    <source>
        <dbReference type="ARBA" id="ARBA00023118"/>
    </source>
</evidence>
<dbReference type="GO" id="GO:0016787">
    <property type="term" value="F:hydrolase activity"/>
    <property type="evidence" value="ECO:0007669"/>
    <property type="project" value="UniProtKB-KW"/>
</dbReference>
<protein>
    <recommendedName>
        <fullName evidence="9">CRISPR-associated endoribonuclease Cas2</fullName>
        <ecNumber evidence="9">3.1.-.-</ecNumber>
    </recommendedName>
</protein>
<dbReference type="Pfam" id="PF09827">
    <property type="entry name" value="CRISPR_Cas2"/>
    <property type="match status" value="1"/>
</dbReference>
<evidence type="ECO:0000256" key="4">
    <source>
        <dbReference type="ARBA" id="ARBA00022723"/>
    </source>
</evidence>
<dbReference type="EMBL" id="JAXBCZ010000001">
    <property type="protein sequence ID" value="MEA1304938.1"/>
    <property type="molecule type" value="Genomic_DNA"/>
</dbReference>
<comment type="function">
    <text evidence="9">CRISPR (clustered regularly interspaced short palindromic repeat), is an adaptive immune system that provides protection against mobile genetic elements (viruses, transposable elements and conjugative plasmids). CRISPR clusters contain sequences complementary to antecedent mobile elements and target invading nucleic acids. CRISPR clusters are transcribed and processed into CRISPR RNA (crRNA). Functions as a ssRNA-specific endoribonuclease. Involved in the integration of spacer DNA into the CRISPR cassette.</text>
</comment>
<accession>A0AAW9KRA4</accession>
<keyword evidence="6 9" id="KW-0378">Hydrolase</keyword>
<keyword evidence="5 9" id="KW-0255">Endonuclease</keyword>
<name>A0AAW9KRA4_9ACTO</name>